<accession>A0A4Y7TWF6</accession>
<evidence type="ECO:0000256" key="1">
    <source>
        <dbReference type="SAM" id="MobiDB-lite"/>
    </source>
</evidence>
<evidence type="ECO:0000313" key="3">
    <source>
        <dbReference type="Proteomes" id="UP000298030"/>
    </source>
</evidence>
<dbReference type="OrthoDB" id="2996389at2759"/>
<sequence>MGKGRKSFHKEYEPPEEQFVVVVDAWGQSEDRKVYTNNVGAWFEIMLRRVYPREKPQIVQGLVPEYEVVKDIRPFLGVHPYATFLTTPGAVGSDKVVTIYEYNFRRFDHPERRNWKESCPCYREIHPKFPVRDPYPLPGDIGLHLLIPVPHPPLNAPYAIPVPAPAILANLGPPPIPQSNCGEETKSNTPVGHARQHSPPRIAGPSRNIEPSADRGAHPPPPPRPVPLTPHRTPQPTEPSHAPKEHQRTPTPTPHSSQVPSQSDSSVYSIHPIQPSPRPFHPHGCPAPSLRSRTPGIHSLVRLNAGGCFHLRPKRRSI</sequence>
<gene>
    <name evidence="2" type="ORF">FA13DRAFT_713863</name>
</gene>
<organism evidence="2 3">
    <name type="scientific">Coprinellus micaceus</name>
    <name type="common">Glistening ink-cap mushroom</name>
    <name type="synonym">Coprinus micaceus</name>
    <dbReference type="NCBI Taxonomy" id="71717"/>
    <lineage>
        <taxon>Eukaryota</taxon>
        <taxon>Fungi</taxon>
        <taxon>Dikarya</taxon>
        <taxon>Basidiomycota</taxon>
        <taxon>Agaricomycotina</taxon>
        <taxon>Agaricomycetes</taxon>
        <taxon>Agaricomycetidae</taxon>
        <taxon>Agaricales</taxon>
        <taxon>Agaricineae</taxon>
        <taxon>Psathyrellaceae</taxon>
        <taxon>Coprinellus</taxon>
    </lineage>
</organism>
<comment type="caution">
    <text evidence="2">The sequence shown here is derived from an EMBL/GenBank/DDBJ whole genome shotgun (WGS) entry which is preliminary data.</text>
</comment>
<feature type="region of interest" description="Disordered" evidence="1">
    <location>
        <begin position="175"/>
        <end position="293"/>
    </location>
</feature>
<evidence type="ECO:0000313" key="2">
    <source>
        <dbReference type="EMBL" id="TEB37952.1"/>
    </source>
</evidence>
<feature type="compositionally biased region" description="Polar residues" evidence="1">
    <location>
        <begin position="178"/>
        <end position="190"/>
    </location>
</feature>
<name>A0A4Y7TWF6_COPMI</name>
<feature type="compositionally biased region" description="Pro residues" evidence="1">
    <location>
        <begin position="218"/>
        <end position="228"/>
    </location>
</feature>
<protein>
    <submittedName>
        <fullName evidence="2">Uncharacterized protein</fullName>
    </submittedName>
</protein>
<dbReference type="AlphaFoldDB" id="A0A4Y7TWF6"/>
<dbReference type="Proteomes" id="UP000298030">
    <property type="component" value="Unassembled WGS sequence"/>
</dbReference>
<dbReference type="EMBL" id="QPFP01000003">
    <property type="protein sequence ID" value="TEB37952.1"/>
    <property type="molecule type" value="Genomic_DNA"/>
</dbReference>
<feature type="compositionally biased region" description="Low complexity" evidence="1">
    <location>
        <begin position="256"/>
        <end position="269"/>
    </location>
</feature>
<proteinExistence type="predicted"/>
<keyword evidence="3" id="KW-1185">Reference proteome</keyword>
<reference evidence="2 3" key="1">
    <citation type="journal article" date="2019" name="Nat. Ecol. Evol.">
        <title>Megaphylogeny resolves global patterns of mushroom evolution.</title>
        <authorList>
            <person name="Varga T."/>
            <person name="Krizsan K."/>
            <person name="Foldi C."/>
            <person name="Dima B."/>
            <person name="Sanchez-Garcia M."/>
            <person name="Sanchez-Ramirez S."/>
            <person name="Szollosi G.J."/>
            <person name="Szarkandi J.G."/>
            <person name="Papp V."/>
            <person name="Albert L."/>
            <person name="Andreopoulos W."/>
            <person name="Angelini C."/>
            <person name="Antonin V."/>
            <person name="Barry K.W."/>
            <person name="Bougher N.L."/>
            <person name="Buchanan P."/>
            <person name="Buyck B."/>
            <person name="Bense V."/>
            <person name="Catcheside P."/>
            <person name="Chovatia M."/>
            <person name="Cooper J."/>
            <person name="Damon W."/>
            <person name="Desjardin D."/>
            <person name="Finy P."/>
            <person name="Geml J."/>
            <person name="Haridas S."/>
            <person name="Hughes K."/>
            <person name="Justo A."/>
            <person name="Karasinski D."/>
            <person name="Kautmanova I."/>
            <person name="Kiss B."/>
            <person name="Kocsube S."/>
            <person name="Kotiranta H."/>
            <person name="LaButti K.M."/>
            <person name="Lechner B.E."/>
            <person name="Liimatainen K."/>
            <person name="Lipzen A."/>
            <person name="Lukacs Z."/>
            <person name="Mihaltcheva S."/>
            <person name="Morgado L.N."/>
            <person name="Niskanen T."/>
            <person name="Noordeloos M.E."/>
            <person name="Ohm R.A."/>
            <person name="Ortiz-Santana B."/>
            <person name="Ovrebo C."/>
            <person name="Racz N."/>
            <person name="Riley R."/>
            <person name="Savchenko A."/>
            <person name="Shiryaev A."/>
            <person name="Soop K."/>
            <person name="Spirin V."/>
            <person name="Szebenyi C."/>
            <person name="Tomsovsky M."/>
            <person name="Tulloss R.E."/>
            <person name="Uehling J."/>
            <person name="Grigoriev I.V."/>
            <person name="Vagvolgyi C."/>
            <person name="Papp T."/>
            <person name="Martin F.M."/>
            <person name="Miettinen O."/>
            <person name="Hibbett D.S."/>
            <person name="Nagy L.G."/>
        </authorList>
    </citation>
    <scope>NUCLEOTIDE SEQUENCE [LARGE SCALE GENOMIC DNA]</scope>
    <source>
        <strain evidence="2 3">FP101781</strain>
    </source>
</reference>
<dbReference type="PRINTS" id="PR01217">
    <property type="entry name" value="PRICHEXTENSN"/>
</dbReference>